<reference evidence="2" key="1">
    <citation type="submission" date="2019-12" db="EMBL/GenBank/DDBJ databases">
        <title>Microbes associate with the intestines of laboratory mice.</title>
        <authorList>
            <person name="Navarre W."/>
            <person name="Wong E."/>
        </authorList>
    </citation>
    <scope>NUCLEOTIDE SEQUENCE</scope>
    <source>
        <strain evidence="2">NM79_F5</strain>
    </source>
</reference>
<name>A0A964W110_9CLOT</name>
<dbReference type="Gene3D" id="3.40.50.1820">
    <property type="entry name" value="alpha/beta hydrolase"/>
    <property type="match status" value="1"/>
</dbReference>
<dbReference type="Proteomes" id="UP000656077">
    <property type="component" value="Unassembled WGS sequence"/>
</dbReference>
<dbReference type="InterPro" id="IPR051044">
    <property type="entry name" value="MAG_DAG_Lipase"/>
</dbReference>
<accession>A0A964W110</accession>
<feature type="domain" description="Serine aminopeptidase S33" evidence="1">
    <location>
        <begin position="67"/>
        <end position="323"/>
    </location>
</feature>
<sequence>MSNNVALKITSDLDYIITGKGKYVSQKNYKEEMLEKVEPYLKKNLKSGYIIGENNLKLYYEKFMVKNPKANIVICHGFGEFTEKYYELIYYLMKENYSVFIMEHRGHGRSPRLGIDSSQISVEKFDYYIKDFKRFIDEIVIPNSSNKNLFLFAHSMGGGIGTLFLEEYTNYFTAAVLSSPMHEINTGKAPKIFANIVSTSLRILGRGINYLPGQVPYAKKKSSPTRSTSCKERYEYLHEKIKKHDEYQCGGSSALWYIEGMKATRKLIKKENASKVKIPVLLLQAEYDTHVIPEAQKKFAQYAKNCELVKVDGSKHESYYERDEIAFSVFDKILSFYTKNV</sequence>
<dbReference type="InterPro" id="IPR022742">
    <property type="entry name" value="Hydrolase_4"/>
</dbReference>
<evidence type="ECO:0000313" key="3">
    <source>
        <dbReference type="Proteomes" id="UP000656077"/>
    </source>
</evidence>
<dbReference type="AlphaFoldDB" id="A0A964W110"/>
<dbReference type="GO" id="GO:0016787">
    <property type="term" value="F:hydrolase activity"/>
    <property type="evidence" value="ECO:0007669"/>
    <property type="project" value="UniProtKB-KW"/>
</dbReference>
<protein>
    <submittedName>
        <fullName evidence="2">Alpha/beta fold hydrolase</fullName>
    </submittedName>
</protein>
<dbReference type="EMBL" id="WSRQ01000003">
    <property type="protein sequence ID" value="MVX62665.1"/>
    <property type="molecule type" value="Genomic_DNA"/>
</dbReference>
<keyword evidence="2" id="KW-0378">Hydrolase</keyword>
<evidence type="ECO:0000313" key="2">
    <source>
        <dbReference type="EMBL" id="MVX62665.1"/>
    </source>
</evidence>
<organism evidence="2 3">
    <name type="scientific">Clostridium chromiireducens</name>
    <dbReference type="NCBI Taxonomy" id="225345"/>
    <lineage>
        <taxon>Bacteria</taxon>
        <taxon>Bacillati</taxon>
        <taxon>Bacillota</taxon>
        <taxon>Clostridia</taxon>
        <taxon>Eubacteriales</taxon>
        <taxon>Clostridiaceae</taxon>
        <taxon>Clostridium</taxon>
    </lineage>
</organism>
<dbReference type="InterPro" id="IPR029058">
    <property type="entry name" value="AB_hydrolase_fold"/>
</dbReference>
<evidence type="ECO:0000259" key="1">
    <source>
        <dbReference type="Pfam" id="PF12146"/>
    </source>
</evidence>
<dbReference type="RefSeq" id="WP_160358025.1">
    <property type="nucleotide sequence ID" value="NZ_WSRQ01000003.1"/>
</dbReference>
<proteinExistence type="predicted"/>
<comment type="caution">
    <text evidence="2">The sequence shown here is derived from an EMBL/GenBank/DDBJ whole genome shotgun (WGS) entry which is preliminary data.</text>
</comment>
<dbReference type="PANTHER" id="PTHR11614">
    <property type="entry name" value="PHOSPHOLIPASE-RELATED"/>
    <property type="match status" value="1"/>
</dbReference>
<gene>
    <name evidence="2" type="ORF">GKZ28_02960</name>
</gene>
<dbReference type="Pfam" id="PF12146">
    <property type="entry name" value="Hydrolase_4"/>
    <property type="match status" value="1"/>
</dbReference>
<dbReference type="SUPFAM" id="SSF53474">
    <property type="entry name" value="alpha/beta-Hydrolases"/>
    <property type="match status" value="1"/>
</dbReference>